<protein>
    <recommendedName>
        <fullName evidence="5">S-adenosyl-methyltransferase</fullName>
    </recommendedName>
</protein>
<sequence>MGKATNEIKNFIRGKFLVEGKNAIKNWTIIAFLFVLSVIMITSAHNADRKVHEIAQLNREVNELKSEFVYVRSKLQKVKLESALLDKLRSKGLKQPERPPHKIKVIVSN</sequence>
<evidence type="ECO:0000256" key="1">
    <source>
        <dbReference type="SAM" id="Coils"/>
    </source>
</evidence>
<evidence type="ECO:0008006" key="5">
    <source>
        <dbReference type="Google" id="ProtNLM"/>
    </source>
</evidence>
<dbReference type="OrthoDB" id="1132266at2"/>
<gene>
    <name evidence="3" type="ORF">CCAND93_930004</name>
</gene>
<keyword evidence="1" id="KW-0175">Coiled coil</keyword>
<name>A0A0B7HYC7_9FLAO</name>
<dbReference type="EMBL" id="CDOL01000287">
    <property type="protein sequence ID" value="CEN54527.1"/>
    <property type="molecule type" value="Genomic_DNA"/>
</dbReference>
<dbReference type="Proteomes" id="UP000038200">
    <property type="component" value="Unassembled WGS sequence"/>
</dbReference>
<keyword evidence="2" id="KW-1133">Transmembrane helix</keyword>
<dbReference type="RefSeq" id="WP_042010365.1">
    <property type="nucleotide sequence ID" value="NZ_CDOH01000079.1"/>
</dbReference>
<evidence type="ECO:0000313" key="4">
    <source>
        <dbReference type="Proteomes" id="UP000038200"/>
    </source>
</evidence>
<feature type="coiled-coil region" evidence="1">
    <location>
        <begin position="47"/>
        <end position="74"/>
    </location>
</feature>
<keyword evidence="2" id="KW-0472">Membrane</keyword>
<feature type="transmembrane region" description="Helical" evidence="2">
    <location>
        <begin position="24"/>
        <end position="44"/>
    </location>
</feature>
<dbReference type="STRING" id="1848903.CCAND38_290015"/>
<evidence type="ECO:0000256" key="2">
    <source>
        <dbReference type="SAM" id="Phobius"/>
    </source>
</evidence>
<organism evidence="3 4">
    <name type="scientific">Capnocytophaga canis</name>
    <dbReference type="NCBI Taxonomy" id="1848903"/>
    <lineage>
        <taxon>Bacteria</taxon>
        <taxon>Pseudomonadati</taxon>
        <taxon>Bacteroidota</taxon>
        <taxon>Flavobacteriia</taxon>
        <taxon>Flavobacteriales</taxon>
        <taxon>Flavobacteriaceae</taxon>
        <taxon>Capnocytophaga</taxon>
    </lineage>
</organism>
<proteinExistence type="predicted"/>
<dbReference type="AlphaFoldDB" id="A0A0B7HYC7"/>
<keyword evidence="2" id="KW-0812">Transmembrane</keyword>
<evidence type="ECO:0000313" key="3">
    <source>
        <dbReference type="EMBL" id="CEN54527.1"/>
    </source>
</evidence>
<dbReference type="Pfam" id="PF19579">
    <property type="entry name" value="FtsL_2"/>
    <property type="match status" value="1"/>
</dbReference>
<reference evidence="3 4" key="1">
    <citation type="submission" date="2015-01" db="EMBL/GenBank/DDBJ databases">
        <authorList>
            <person name="MANFREDI Pablo"/>
        </authorList>
    </citation>
    <scope>NUCLEOTIDE SEQUENCE [LARGE SCALE GENOMIC DNA]</scope>
    <source>
        <strain evidence="3 4">CcD93</strain>
    </source>
</reference>
<dbReference type="InterPro" id="IPR045755">
    <property type="entry name" value="FtsL-like"/>
</dbReference>
<accession>A0A0B7HYC7</accession>